<protein>
    <submittedName>
        <fullName evidence="3">Uncharacterized protein</fullName>
    </submittedName>
</protein>
<evidence type="ECO:0000256" key="1">
    <source>
        <dbReference type="SAM" id="MobiDB-lite"/>
    </source>
</evidence>
<organism evidence="3">
    <name type="scientific">Rhodosorus marinus</name>
    <dbReference type="NCBI Taxonomy" id="101924"/>
    <lineage>
        <taxon>Eukaryota</taxon>
        <taxon>Rhodophyta</taxon>
        <taxon>Stylonematophyceae</taxon>
        <taxon>Stylonematales</taxon>
        <taxon>Stylonemataceae</taxon>
        <taxon>Rhodosorus</taxon>
    </lineage>
</organism>
<dbReference type="EMBL" id="HBHW01041542">
    <property type="protein sequence ID" value="CAE0063918.1"/>
    <property type="molecule type" value="Transcribed_RNA"/>
</dbReference>
<reference evidence="3" key="1">
    <citation type="submission" date="2021-01" db="EMBL/GenBank/DDBJ databases">
        <authorList>
            <person name="Corre E."/>
            <person name="Pelletier E."/>
            <person name="Niang G."/>
            <person name="Scheremetjew M."/>
            <person name="Finn R."/>
            <person name="Kale V."/>
            <person name="Holt S."/>
            <person name="Cochrane G."/>
            <person name="Meng A."/>
            <person name="Brown T."/>
            <person name="Cohen L."/>
        </authorList>
    </citation>
    <scope>NUCLEOTIDE SEQUENCE</scope>
    <source>
        <strain evidence="3">CCMP 769</strain>
    </source>
</reference>
<proteinExistence type="predicted"/>
<dbReference type="EMBL" id="HBHW01041540">
    <property type="protein sequence ID" value="CAE0063917.1"/>
    <property type="molecule type" value="Transcribed_RNA"/>
</dbReference>
<gene>
    <name evidence="2" type="ORF">RMAR00112_LOCUS31989</name>
    <name evidence="3" type="ORF">RMAR00112_LOCUS31990</name>
</gene>
<feature type="region of interest" description="Disordered" evidence="1">
    <location>
        <begin position="22"/>
        <end position="50"/>
    </location>
</feature>
<evidence type="ECO:0000313" key="3">
    <source>
        <dbReference type="EMBL" id="CAE0063918.1"/>
    </source>
</evidence>
<sequence length="386" mass="42508">MQLPKFLRRRSLVSKRKTFPFSSSGVSMTGSEDVASSKAGSSGELVVPDDSCGMSRRDFVEEKEIISEVHGSKIPTGIAVAYRERKPSSSSNPVNWKLMHTEVPATLFDVRVKRSVEPVEVSEAFGVKKSTVEKNWNLPKNETRRARQRSPKSEAQWRNTLFSKPVNPKEVTASLLLWRANEPDDIVADFREEAQESLHIDGDYDLAKGGSFVAEVSVEKLHRGEVCLELSIGVGRKVQLYSNGEVFLDEKYHGTAVGFGSKSVVKIVLERGCPMPVEYCSRVTSESEKSVDETGFDTRKETLLPSNLQLSVLKDHNHYYTMFIPSATANVIHVEMCVFYPSAGSVGLSTAVEEVPEDEPCALPTLCGVQSSDVMGSSIISPVIAI</sequence>
<evidence type="ECO:0000313" key="2">
    <source>
        <dbReference type="EMBL" id="CAE0063917.1"/>
    </source>
</evidence>
<accession>A0A7S3AAE2</accession>
<dbReference type="AlphaFoldDB" id="A0A7S3AAE2"/>
<name>A0A7S3AAE2_9RHOD</name>